<proteinExistence type="predicted"/>
<gene>
    <name evidence="1" type="ORF">AT9943_LOCUS23410</name>
</gene>
<evidence type="ECO:0000313" key="2">
    <source>
        <dbReference type="Proteomes" id="UP000516314"/>
    </source>
</evidence>
<organism evidence="1 2">
    <name type="scientific">Arabidopsis thaliana</name>
    <name type="common">Mouse-ear cress</name>
    <dbReference type="NCBI Taxonomy" id="3702"/>
    <lineage>
        <taxon>Eukaryota</taxon>
        <taxon>Viridiplantae</taxon>
        <taxon>Streptophyta</taxon>
        <taxon>Embryophyta</taxon>
        <taxon>Tracheophyta</taxon>
        <taxon>Spermatophyta</taxon>
        <taxon>Magnoliopsida</taxon>
        <taxon>eudicotyledons</taxon>
        <taxon>Gunneridae</taxon>
        <taxon>Pentapetalae</taxon>
        <taxon>rosids</taxon>
        <taxon>malvids</taxon>
        <taxon>Brassicales</taxon>
        <taxon>Brassicaceae</taxon>
        <taxon>Camelineae</taxon>
        <taxon>Arabidopsis</taxon>
    </lineage>
</organism>
<evidence type="ECO:0000313" key="1">
    <source>
        <dbReference type="EMBL" id="CAD5336202.1"/>
    </source>
</evidence>
<dbReference type="Proteomes" id="UP000516314">
    <property type="component" value="Mitochondrion MT"/>
</dbReference>
<accession>A0A7G2FQT8</accession>
<protein>
    <submittedName>
        <fullName evidence="1">(thale cress) hypothetical protein</fullName>
    </submittedName>
</protein>
<sequence length="176" mass="20211">MVCVADRSFVVSDSPDNVSSPYYLRLPRPSLDDLIISYKIWSNLCPRSTAYVQIPKLAEFYPENCFTRNVCCSNAFSRTSQSPFHTLVGDLQQHQTQGYLCHSWLAKGCFAGSVLQNRSFLTFVFVFHFEQHWQSTDELFNGLSFLREASSISIRDLFTLVNPSVGYPKHLWMIHP</sequence>
<name>A0A7G2FQT8_ARATH</name>
<dbReference type="EMBL" id="LR881472">
    <property type="protein sequence ID" value="CAD5336202.1"/>
    <property type="molecule type" value="Genomic_DNA"/>
</dbReference>
<dbReference type="AlphaFoldDB" id="A0A7G2FQT8"/>
<keyword evidence="1" id="KW-0496">Mitochondrion</keyword>
<reference evidence="1 2" key="1">
    <citation type="submission" date="2020-09" db="EMBL/GenBank/DDBJ databases">
        <authorList>
            <person name="Ashkenazy H."/>
        </authorList>
    </citation>
    <scope>NUCLEOTIDE SEQUENCE [LARGE SCALE GENOMIC DNA]</scope>
    <source>
        <strain evidence="2">cv. Cdm-0</strain>
    </source>
</reference>
<geneLocation type="mitochondrion" evidence="1"/>